<dbReference type="Gene3D" id="2.30.40.10">
    <property type="entry name" value="Urease, subunit C, domain 1"/>
    <property type="match status" value="1"/>
</dbReference>
<dbReference type="GO" id="GO:0035888">
    <property type="term" value="F:isoguanine deaminase activity"/>
    <property type="evidence" value="ECO:0007669"/>
    <property type="project" value="TreeGrafter"/>
</dbReference>
<name>A0AAJ1CZ08_PANAN</name>
<dbReference type="NCBIfam" id="NF005748">
    <property type="entry name" value="PRK07572.1"/>
    <property type="match status" value="1"/>
</dbReference>
<accession>A0AAJ1CZ08</accession>
<dbReference type="CDD" id="cd01293">
    <property type="entry name" value="Bact_CD"/>
    <property type="match status" value="1"/>
</dbReference>
<evidence type="ECO:0000256" key="1">
    <source>
        <dbReference type="ARBA" id="ARBA00022723"/>
    </source>
</evidence>
<dbReference type="FunFam" id="3.20.20.140:FF:000019">
    <property type="entry name" value="Cytosine deaminase"/>
    <property type="match status" value="1"/>
</dbReference>
<comment type="caution">
    <text evidence="4">The sequence shown here is derived from an EMBL/GenBank/DDBJ whole genome shotgun (WGS) entry which is preliminary data.</text>
</comment>
<dbReference type="RefSeq" id="WP_028724385.1">
    <property type="nucleotide sequence ID" value="NZ_JANFVX010000007.1"/>
</dbReference>
<dbReference type="InterPro" id="IPR052349">
    <property type="entry name" value="Metallo-hydrolase_Enzymes"/>
</dbReference>
<protein>
    <submittedName>
        <fullName evidence="4">Cytosine deaminase</fullName>
        <ecNumber evidence="4">3.5.4.1</ecNumber>
    </submittedName>
</protein>
<dbReference type="SUPFAM" id="SSF51556">
    <property type="entry name" value="Metallo-dependent hydrolases"/>
    <property type="match status" value="1"/>
</dbReference>
<gene>
    <name evidence="4" type="ORF">NB703_002322</name>
</gene>
<dbReference type="Proteomes" id="UP001208888">
    <property type="component" value="Unassembled WGS sequence"/>
</dbReference>
<dbReference type="Pfam" id="PF07969">
    <property type="entry name" value="Amidohydro_3"/>
    <property type="match status" value="1"/>
</dbReference>
<keyword evidence="2 4" id="KW-0378">Hydrolase</keyword>
<evidence type="ECO:0000259" key="3">
    <source>
        <dbReference type="Pfam" id="PF07969"/>
    </source>
</evidence>
<sequence>MTTAPLRWINNLRLPTRDGLWQIEIAEGKIVRMTAQPQQISADGASLDAEGGLALAPFIEPHIHLDTTQTAGEPAWNQSGTLFEGIERWTERKALLSHEDVKRRAMQTLKWQIANGIQFVRTHVDVSDPTLTALKAMLELKAEMAPWIDIQIVAFPQEGILSYPNGEALLEEALRLGADVVGAIPHFEFTREYGVESLHKTFALANRYDRLVDVHCDEIDDEQSRFVETVAALAHRDGMGARVTASHTTAMHSYNGAYTSRLFRLLKLSGINFVANPLVNIHLQGRFDSYPKRRGITRVKELLEADINVCFGHDDVFDPWYPLGTANMLQVLHMGLHVCQLMGYEQINAGLDLITHHSAKTMNLAEYGIQRGHEASLIILPAENGFDAVRRQVPVRYSLRRGKVIAETQPAKSAICLEQWEDVTFTR</sequence>
<dbReference type="GO" id="GO:0046872">
    <property type="term" value="F:metal ion binding"/>
    <property type="evidence" value="ECO:0007669"/>
    <property type="project" value="UniProtKB-KW"/>
</dbReference>
<dbReference type="NCBIfam" id="NF006685">
    <property type="entry name" value="PRK09230.1"/>
    <property type="match status" value="1"/>
</dbReference>
<dbReference type="InterPro" id="IPR032466">
    <property type="entry name" value="Metal_Hydrolase"/>
</dbReference>
<evidence type="ECO:0000313" key="5">
    <source>
        <dbReference type="Proteomes" id="UP001208888"/>
    </source>
</evidence>
<dbReference type="InterPro" id="IPR013108">
    <property type="entry name" value="Amidohydro_3"/>
</dbReference>
<keyword evidence="1" id="KW-0479">Metal-binding</keyword>
<dbReference type="EC" id="3.5.4.1" evidence="4"/>
<evidence type="ECO:0000313" key="4">
    <source>
        <dbReference type="EMBL" id="MCW0344229.1"/>
    </source>
</evidence>
<reference evidence="4" key="1">
    <citation type="submission" date="2022-06" db="EMBL/GenBank/DDBJ databases">
        <title>Dynamics of rice microbiomes reveals core vertical transmitted seed endophytes.</title>
        <authorList>
            <person name="Liao K."/>
            <person name="Zhang X."/>
        </authorList>
    </citation>
    <scope>NUCLEOTIDE SEQUENCE</scope>
    <source>
        <strain evidence="4">JT1-17</strain>
    </source>
</reference>
<dbReference type="PANTHER" id="PTHR32027:SF0">
    <property type="entry name" value="CYTOSINE DEAMINASE"/>
    <property type="match status" value="1"/>
</dbReference>
<dbReference type="InterPro" id="IPR011059">
    <property type="entry name" value="Metal-dep_hydrolase_composite"/>
</dbReference>
<evidence type="ECO:0000256" key="2">
    <source>
        <dbReference type="ARBA" id="ARBA00022801"/>
    </source>
</evidence>
<dbReference type="GO" id="GO:0006209">
    <property type="term" value="P:cytosine catabolic process"/>
    <property type="evidence" value="ECO:0007669"/>
    <property type="project" value="TreeGrafter"/>
</dbReference>
<dbReference type="AlphaFoldDB" id="A0AAJ1CZ08"/>
<proteinExistence type="predicted"/>
<dbReference type="GO" id="GO:0004131">
    <property type="term" value="F:cytosine deaminase activity"/>
    <property type="evidence" value="ECO:0007669"/>
    <property type="project" value="UniProtKB-EC"/>
</dbReference>
<feature type="domain" description="Amidohydrolase 3" evidence="3">
    <location>
        <begin position="48"/>
        <end position="405"/>
    </location>
</feature>
<dbReference type="EMBL" id="JANFVX010000007">
    <property type="protein sequence ID" value="MCW0344229.1"/>
    <property type="molecule type" value="Genomic_DNA"/>
</dbReference>
<dbReference type="Gene3D" id="3.20.20.140">
    <property type="entry name" value="Metal-dependent hydrolases"/>
    <property type="match status" value="1"/>
</dbReference>
<dbReference type="PANTHER" id="PTHR32027">
    <property type="entry name" value="CYTOSINE DEAMINASE"/>
    <property type="match status" value="1"/>
</dbReference>
<organism evidence="4 5">
    <name type="scientific">Pantoea ananas</name>
    <name type="common">Erwinia uredovora</name>
    <dbReference type="NCBI Taxonomy" id="553"/>
    <lineage>
        <taxon>Bacteria</taxon>
        <taxon>Pseudomonadati</taxon>
        <taxon>Pseudomonadota</taxon>
        <taxon>Gammaproteobacteria</taxon>
        <taxon>Enterobacterales</taxon>
        <taxon>Erwiniaceae</taxon>
        <taxon>Pantoea</taxon>
    </lineage>
</organism>